<evidence type="ECO:0000259" key="6">
    <source>
        <dbReference type="Pfam" id="PF04542"/>
    </source>
</evidence>
<dbReference type="EMBL" id="CASHTH010002173">
    <property type="protein sequence ID" value="CAI8025650.1"/>
    <property type="molecule type" value="Genomic_DNA"/>
</dbReference>
<dbReference type="PANTHER" id="PTHR43133:SF62">
    <property type="entry name" value="RNA POLYMERASE SIGMA FACTOR SIGZ"/>
    <property type="match status" value="1"/>
</dbReference>
<dbReference type="SUPFAM" id="SSF88659">
    <property type="entry name" value="Sigma3 and sigma4 domains of RNA polymerase sigma factors"/>
    <property type="match status" value="1"/>
</dbReference>
<dbReference type="InterPro" id="IPR014284">
    <property type="entry name" value="RNA_pol_sigma-70_dom"/>
</dbReference>
<dbReference type="InterPro" id="IPR013249">
    <property type="entry name" value="RNA_pol_sigma70_r4_t2"/>
</dbReference>
<evidence type="ECO:0000313" key="8">
    <source>
        <dbReference type="EMBL" id="CAI8025650.1"/>
    </source>
</evidence>
<evidence type="ECO:0000259" key="7">
    <source>
        <dbReference type="Pfam" id="PF08281"/>
    </source>
</evidence>
<evidence type="ECO:0000256" key="4">
    <source>
        <dbReference type="ARBA" id="ARBA00023163"/>
    </source>
</evidence>
<comment type="similarity">
    <text evidence="1">Belongs to the sigma-70 factor family. ECF subfamily.</text>
</comment>
<organism evidence="8 9">
    <name type="scientific">Geodia barretti</name>
    <name type="common">Barrett's horny sponge</name>
    <dbReference type="NCBI Taxonomy" id="519541"/>
    <lineage>
        <taxon>Eukaryota</taxon>
        <taxon>Metazoa</taxon>
        <taxon>Porifera</taxon>
        <taxon>Demospongiae</taxon>
        <taxon>Heteroscleromorpha</taxon>
        <taxon>Tetractinellida</taxon>
        <taxon>Astrophorina</taxon>
        <taxon>Geodiidae</taxon>
        <taxon>Geodia</taxon>
    </lineage>
</organism>
<evidence type="ECO:0000256" key="3">
    <source>
        <dbReference type="ARBA" id="ARBA00023082"/>
    </source>
</evidence>
<dbReference type="NCBIfam" id="TIGR02937">
    <property type="entry name" value="sigma70-ECF"/>
    <property type="match status" value="1"/>
</dbReference>
<dbReference type="InterPro" id="IPR007627">
    <property type="entry name" value="RNA_pol_sigma70_r2"/>
</dbReference>
<dbReference type="PANTHER" id="PTHR43133">
    <property type="entry name" value="RNA POLYMERASE ECF-TYPE SIGMA FACTO"/>
    <property type="match status" value="1"/>
</dbReference>
<sequence>MGTAGQDCDVLSDQELVLEIAEKNRRALEELYARFSGPIYSLAVRMLRDSGAAEEVTQDTFFNVWKRAGSYKPERGKVTAWLFSICRHRVIDEIRRRKRREQTHVHQDVELADQPADDTNDPTRFANLRMQRGMLKDALSKLRAEQRVVIELAYFGGLTHSEIASRLGQPLGTVKTRMRLGLRKLREVVGPQSREWV</sequence>
<protein>
    <submittedName>
        <fullName evidence="8">ECF RNA polymerase sigma factor SigK</fullName>
    </submittedName>
</protein>
<accession>A0AA35S8X2</accession>
<keyword evidence="2" id="KW-0805">Transcription regulation</keyword>
<dbReference type="Gene3D" id="1.10.10.10">
    <property type="entry name" value="Winged helix-like DNA-binding domain superfamily/Winged helix DNA-binding domain"/>
    <property type="match status" value="1"/>
</dbReference>
<feature type="domain" description="RNA polymerase sigma factor 70 region 4 type 2" evidence="7">
    <location>
        <begin position="134"/>
        <end position="185"/>
    </location>
</feature>
<dbReference type="InterPro" id="IPR036388">
    <property type="entry name" value="WH-like_DNA-bd_sf"/>
</dbReference>
<dbReference type="GO" id="GO:0016987">
    <property type="term" value="F:sigma factor activity"/>
    <property type="evidence" value="ECO:0007669"/>
    <property type="project" value="UniProtKB-KW"/>
</dbReference>
<dbReference type="AlphaFoldDB" id="A0AA35S8X2"/>
<evidence type="ECO:0000256" key="5">
    <source>
        <dbReference type="SAM" id="MobiDB-lite"/>
    </source>
</evidence>
<keyword evidence="9" id="KW-1185">Reference proteome</keyword>
<evidence type="ECO:0000256" key="1">
    <source>
        <dbReference type="ARBA" id="ARBA00010641"/>
    </source>
</evidence>
<dbReference type="InterPro" id="IPR039425">
    <property type="entry name" value="RNA_pol_sigma-70-like"/>
</dbReference>
<dbReference type="CDD" id="cd06171">
    <property type="entry name" value="Sigma70_r4"/>
    <property type="match status" value="1"/>
</dbReference>
<dbReference type="Gene3D" id="1.10.1740.10">
    <property type="match status" value="1"/>
</dbReference>
<dbReference type="GO" id="GO:0006352">
    <property type="term" value="P:DNA-templated transcription initiation"/>
    <property type="evidence" value="ECO:0007669"/>
    <property type="project" value="InterPro"/>
</dbReference>
<keyword evidence="3" id="KW-0731">Sigma factor</keyword>
<dbReference type="GO" id="GO:0003677">
    <property type="term" value="F:DNA binding"/>
    <property type="evidence" value="ECO:0007669"/>
    <property type="project" value="InterPro"/>
</dbReference>
<proteinExistence type="inferred from homology"/>
<feature type="region of interest" description="Disordered" evidence="5">
    <location>
        <begin position="102"/>
        <end position="121"/>
    </location>
</feature>
<dbReference type="SUPFAM" id="SSF88946">
    <property type="entry name" value="Sigma2 domain of RNA polymerase sigma factors"/>
    <property type="match status" value="1"/>
</dbReference>
<keyword evidence="4" id="KW-0804">Transcription</keyword>
<reference evidence="8" key="1">
    <citation type="submission" date="2023-03" db="EMBL/GenBank/DDBJ databases">
        <authorList>
            <person name="Steffen K."/>
            <person name="Cardenas P."/>
        </authorList>
    </citation>
    <scope>NUCLEOTIDE SEQUENCE</scope>
</reference>
<dbReference type="InterPro" id="IPR013324">
    <property type="entry name" value="RNA_pol_sigma_r3/r4-like"/>
</dbReference>
<dbReference type="Proteomes" id="UP001174909">
    <property type="component" value="Unassembled WGS sequence"/>
</dbReference>
<dbReference type="Pfam" id="PF08281">
    <property type="entry name" value="Sigma70_r4_2"/>
    <property type="match status" value="1"/>
</dbReference>
<evidence type="ECO:0000256" key="2">
    <source>
        <dbReference type="ARBA" id="ARBA00023015"/>
    </source>
</evidence>
<gene>
    <name evidence="8" type="ORF">GBAR_LOCUS14791</name>
</gene>
<comment type="caution">
    <text evidence="8">The sequence shown here is derived from an EMBL/GenBank/DDBJ whole genome shotgun (WGS) entry which is preliminary data.</text>
</comment>
<name>A0AA35S8X2_GEOBA</name>
<dbReference type="Pfam" id="PF04542">
    <property type="entry name" value="Sigma70_r2"/>
    <property type="match status" value="1"/>
</dbReference>
<dbReference type="InterPro" id="IPR013325">
    <property type="entry name" value="RNA_pol_sigma_r2"/>
</dbReference>
<evidence type="ECO:0000313" key="9">
    <source>
        <dbReference type="Proteomes" id="UP001174909"/>
    </source>
</evidence>
<feature type="domain" description="RNA polymerase sigma-70 region 2" evidence="6">
    <location>
        <begin position="31"/>
        <end position="100"/>
    </location>
</feature>